<sequence length="118" mass="12364">MSHELPRAASAAPHDVCEAAVLVAAMETTSAAPAASSDSTRRGDTGNNEDDEEPAASSSGHDGSNAQDEEKVPPLSDSEHAVLADGHILDLALMEFTASDFNILNSAFMSLCYQNFQI</sequence>
<dbReference type="Proteomes" id="UP000636709">
    <property type="component" value="Unassembled WGS sequence"/>
</dbReference>
<protein>
    <submittedName>
        <fullName evidence="2">Uncharacterized protein</fullName>
    </submittedName>
</protein>
<evidence type="ECO:0000313" key="2">
    <source>
        <dbReference type="EMBL" id="KAF8781298.1"/>
    </source>
</evidence>
<evidence type="ECO:0000313" key="3">
    <source>
        <dbReference type="Proteomes" id="UP000636709"/>
    </source>
</evidence>
<feature type="compositionally biased region" description="Low complexity" evidence="1">
    <location>
        <begin position="28"/>
        <end position="38"/>
    </location>
</feature>
<keyword evidence="3" id="KW-1185">Reference proteome</keyword>
<organism evidence="2 3">
    <name type="scientific">Digitaria exilis</name>
    <dbReference type="NCBI Taxonomy" id="1010633"/>
    <lineage>
        <taxon>Eukaryota</taxon>
        <taxon>Viridiplantae</taxon>
        <taxon>Streptophyta</taxon>
        <taxon>Embryophyta</taxon>
        <taxon>Tracheophyta</taxon>
        <taxon>Spermatophyta</taxon>
        <taxon>Magnoliopsida</taxon>
        <taxon>Liliopsida</taxon>
        <taxon>Poales</taxon>
        <taxon>Poaceae</taxon>
        <taxon>PACMAD clade</taxon>
        <taxon>Panicoideae</taxon>
        <taxon>Panicodae</taxon>
        <taxon>Paniceae</taxon>
        <taxon>Anthephorinae</taxon>
        <taxon>Digitaria</taxon>
    </lineage>
</organism>
<feature type="region of interest" description="Disordered" evidence="1">
    <location>
        <begin position="28"/>
        <end position="79"/>
    </location>
</feature>
<comment type="caution">
    <text evidence="2">The sequence shown here is derived from an EMBL/GenBank/DDBJ whole genome shotgun (WGS) entry which is preliminary data.</text>
</comment>
<reference evidence="2" key="1">
    <citation type="submission" date="2020-07" db="EMBL/GenBank/DDBJ databases">
        <title>Genome sequence and genetic diversity analysis of an under-domesticated orphan crop, white fonio (Digitaria exilis).</title>
        <authorList>
            <person name="Bennetzen J.L."/>
            <person name="Chen S."/>
            <person name="Ma X."/>
            <person name="Wang X."/>
            <person name="Yssel A.E.J."/>
            <person name="Chaluvadi S.R."/>
            <person name="Johnson M."/>
            <person name="Gangashetty P."/>
            <person name="Hamidou F."/>
            <person name="Sanogo M.D."/>
            <person name="Zwaenepoel A."/>
            <person name="Wallace J."/>
            <person name="Van De Peer Y."/>
            <person name="Van Deynze A."/>
        </authorList>
    </citation>
    <scope>NUCLEOTIDE SEQUENCE</scope>
    <source>
        <tissue evidence="2">Leaves</tissue>
    </source>
</reference>
<evidence type="ECO:0000256" key="1">
    <source>
        <dbReference type="SAM" id="MobiDB-lite"/>
    </source>
</evidence>
<proteinExistence type="predicted"/>
<dbReference type="EMBL" id="JACEFO010000086">
    <property type="protein sequence ID" value="KAF8781298.1"/>
    <property type="molecule type" value="Genomic_DNA"/>
</dbReference>
<feature type="compositionally biased region" description="Basic and acidic residues" evidence="1">
    <location>
        <begin position="68"/>
        <end position="79"/>
    </location>
</feature>
<dbReference type="AlphaFoldDB" id="A0A835FZZ0"/>
<name>A0A835FZZ0_9POAL</name>
<feature type="compositionally biased region" description="Polar residues" evidence="1">
    <location>
        <begin position="56"/>
        <end position="66"/>
    </location>
</feature>
<gene>
    <name evidence="2" type="ORF">HU200_000558</name>
</gene>
<accession>A0A835FZZ0</accession>